<evidence type="ECO:0000259" key="1">
    <source>
        <dbReference type="SMART" id="SM00587"/>
    </source>
</evidence>
<feature type="domain" description="CHK kinase-like" evidence="1">
    <location>
        <begin position="129"/>
        <end position="327"/>
    </location>
</feature>
<dbReference type="PANTHER" id="PTHR11012">
    <property type="entry name" value="PROTEIN KINASE-LIKE DOMAIN-CONTAINING"/>
    <property type="match status" value="1"/>
</dbReference>
<comment type="caution">
    <text evidence="2">The sequence shown here is derived from an EMBL/GenBank/DDBJ whole genome shotgun (WGS) entry which is preliminary data.</text>
</comment>
<dbReference type="SUPFAM" id="SSF56112">
    <property type="entry name" value="Protein kinase-like (PK-like)"/>
    <property type="match status" value="1"/>
</dbReference>
<dbReference type="SMART" id="SM00587">
    <property type="entry name" value="CHK"/>
    <property type="match status" value="1"/>
</dbReference>
<dbReference type="InterPro" id="IPR004119">
    <property type="entry name" value="EcKL"/>
</dbReference>
<proteinExistence type="predicted"/>
<dbReference type="Gene3D" id="3.90.1200.10">
    <property type="match status" value="1"/>
</dbReference>
<dbReference type="Proteomes" id="UP001378592">
    <property type="component" value="Unassembled WGS sequence"/>
</dbReference>
<keyword evidence="3" id="KW-1185">Reference proteome</keyword>
<sequence>MSDIAVLSEAETVQVVERRLDLAVSEFNVLSYKERRLHFSGGFLGEHSLAEITVRRIHDDNSTTTLHFFLKAKPASSPPQLAVVEDTDAFIKEVCAVINIFGKFRSALNDHGKSMEWTCECYYTRPDLLVFDDLSKKGFRAFNLNDHMVYEHFALAMKALANLHSASIIYEERHPTQPHRLTDEYSDILKEKFMSDEPGCPGIISVNVTIKTVCTLIDLIYGQETASRIKSKVQAVMNLIFKLQRPSERFRNVACHGDIKRENILYLHDGDTPIDVRLVDFQLIRYAPPANDIMCFLYLATDEEIRDKCSSQLLAIYHAHLSQNLRLHGLNPDKILPWKELEESCRVYKTLGILISIHYNPVILLKEQFISHVLKNPEEFERFANVDRSPVVTNGYRNDESYRRRVKKVIEEFVRECIEKAPEI</sequence>
<dbReference type="Pfam" id="PF02958">
    <property type="entry name" value="EcKL"/>
    <property type="match status" value="1"/>
</dbReference>
<dbReference type="InterPro" id="IPR015897">
    <property type="entry name" value="CHK_kinase-like"/>
</dbReference>
<evidence type="ECO:0000313" key="3">
    <source>
        <dbReference type="Proteomes" id="UP001378592"/>
    </source>
</evidence>
<dbReference type="EMBL" id="JAZDUA010000135">
    <property type="protein sequence ID" value="KAK7866811.1"/>
    <property type="molecule type" value="Genomic_DNA"/>
</dbReference>
<protein>
    <recommendedName>
        <fullName evidence="1">CHK kinase-like domain-containing protein</fullName>
    </recommendedName>
</protein>
<dbReference type="AlphaFoldDB" id="A0AAN9VNU9"/>
<dbReference type="InterPro" id="IPR011009">
    <property type="entry name" value="Kinase-like_dom_sf"/>
</dbReference>
<evidence type="ECO:0000313" key="2">
    <source>
        <dbReference type="EMBL" id="KAK7866811.1"/>
    </source>
</evidence>
<dbReference type="PANTHER" id="PTHR11012:SF48">
    <property type="entry name" value="CHK KINASE-LIKE DOMAIN-CONTAINING PROTEIN-RELATED"/>
    <property type="match status" value="1"/>
</dbReference>
<gene>
    <name evidence="2" type="ORF">R5R35_005244</name>
</gene>
<accession>A0AAN9VNU9</accession>
<organism evidence="2 3">
    <name type="scientific">Gryllus longicercus</name>
    <dbReference type="NCBI Taxonomy" id="2509291"/>
    <lineage>
        <taxon>Eukaryota</taxon>
        <taxon>Metazoa</taxon>
        <taxon>Ecdysozoa</taxon>
        <taxon>Arthropoda</taxon>
        <taxon>Hexapoda</taxon>
        <taxon>Insecta</taxon>
        <taxon>Pterygota</taxon>
        <taxon>Neoptera</taxon>
        <taxon>Polyneoptera</taxon>
        <taxon>Orthoptera</taxon>
        <taxon>Ensifera</taxon>
        <taxon>Gryllidea</taxon>
        <taxon>Grylloidea</taxon>
        <taxon>Gryllidae</taxon>
        <taxon>Gryllinae</taxon>
        <taxon>Gryllus</taxon>
    </lineage>
</organism>
<reference evidence="2 3" key="1">
    <citation type="submission" date="2024-03" db="EMBL/GenBank/DDBJ databases">
        <title>The genome assembly and annotation of the cricket Gryllus longicercus Weissman &amp; Gray.</title>
        <authorList>
            <person name="Szrajer S."/>
            <person name="Gray D."/>
            <person name="Ylla G."/>
        </authorList>
    </citation>
    <scope>NUCLEOTIDE SEQUENCE [LARGE SCALE GENOMIC DNA]</scope>
    <source>
        <strain evidence="2">DAG 2021-001</strain>
        <tissue evidence="2">Whole body minus gut</tissue>
    </source>
</reference>
<name>A0AAN9VNU9_9ORTH</name>